<organism evidence="1 2">
    <name type="scientific">Cellulomonas denverensis</name>
    <dbReference type="NCBI Taxonomy" id="264297"/>
    <lineage>
        <taxon>Bacteria</taxon>
        <taxon>Bacillati</taxon>
        <taxon>Actinomycetota</taxon>
        <taxon>Actinomycetes</taxon>
        <taxon>Micrococcales</taxon>
        <taxon>Cellulomonadaceae</taxon>
        <taxon>Cellulomonas</taxon>
    </lineage>
</organism>
<dbReference type="RefSeq" id="WP_168628492.1">
    <property type="nucleotide sequence ID" value="NZ_BONL01000030.1"/>
</dbReference>
<accession>A0A7X6KSK8</accession>
<proteinExistence type="predicted"/>
<evidence type="ECO:0000313" key="1">
    <source>
        <dbReference type="EMBL" id="NKY21393.1"/>
    </source>
</evidence>
<reference evidence="1 2" key="1">
    <citation type="submission" date="2020-04" db="EMBL/GenBank/DDBJ databases">
        <title>MicrobeNet Type strains.</title>
        <authorList>
            <person name="Nicholson A.C."/>
        </authorList>
    </citation>
    <scope>NUCLEOTIDE SEQUENCE [LARGE SCALE GENOMIC DNA]</scope>
    <source>
        <strain evidence="1 2">ATCC BAA-788</strain>
    </source>
</reference>
<gene>
    <name evidence="1" type="ORF">HGA03_01790</name>
</gene>
<sequence length="81" mass="8872">MFETRTTLVIAGVEVTVQKRPGESTYDVMVPTEVWVSGGYTITLFPDHRLSDDDVARQVTADIEATLSELPSDDDEGPGSR</sequence>
<name>A0A7X6KSK8_9CELL</name>
<dbReference type="Proteomes" id="UP000581206">
    <property type="component" value="Unassembled WGS sequence"/>
</dbReference>
<protein>
    <submittedName>
        <fullName evidence="1">Uncharacterized protein</fullName>
    </submittedName>
</protein>
<evidence type="ECO:0000313" key="2">
    <source>
        <dbReference type="Proteomes" id="UP000581206"/>
    </source>
</evidence>
<comment type="caution">
    <text evidence="1">The sequence shown here is derived from an EMBL/GenBank/DDBJ whole genome shotgun (WGS) entry which is preliminary data.</text>
</comment>
<keyword evidence="2" id="KW-1185">Reference proteome</keyword>
<dbReference type="AlphaFoldDB" id="A0A7X6KSK8"/>
<dbReference type="EMBL" id="JAAXOX010000001">
    <property type="protein sequence ID" value="NKY21393.1"/>
    <property type="molecule type" value="Genomic_DNA"/>
</dbReference>